<sequence precursor="true">MKTLLYGLVTLSLCSLAVAEEPASLESRLESRFHWDQTVLAIPETITLAELFEQIHEDYQIRIRLDRAVSNLMVESISSESDPVVFQSDQVATYPQTPGYQIPGIQLTASGYHSACPTCQTSPSTQPMTPVGGSPVAYPATPQYTNNYAVPSVSVPVASTPTVEKVVQPAPVNGSVQEASVPNPNEPDANAVRITPVVPIEKASESAPSTPVEEVVSPAPAIPNDEVVDPLPSAPVEEVPEVLEAKTIQIGLHETIFEHCEIPTRYFDDTMTVEQVIRAAIAQIGTMLDVSGELDGIPSSYTHVYDWDLMVKDETVFITTKLQSNLHKIVRVYKTPQEGNFTSEELAACIQKSIRPWSWRDNIDNIVDIVEFDLPDNFQFPDLSASNLKVDLSGDGDLVSVKKDNEGENVASDATSSSPDPSVSWAAMKAMCSLFSTGTKAFAHGMLSTTEMLHYGDPPTGTIETLPNMLIISQSRGAHQEISALMDQITEAATK</sequence>
<evidence type="ECO:0000256" key="1">
    <source>
        <dbReference type="SAM" id="SignalP"/>
    </source>
</evidence>
<dbReference type="AlphaFoldDB" id="A0A5C5XJL9"/>
<protein>
    <submittedName>
        <fullName evidence="2">Uncharacterized protein</fullName>
    </submittedName>
</protein>
<name>A0A5C5XJL9_9PLAN</name>
<proteinExistence type="predicted"/>
<evidence type="ECO:0000313" key="3">
    <source>
        <dbReference type="Proteomes" id="UP000316095"/>
    </source>
</evidence>
<dbReference type="Proteomes" id="UP000316095">
    <property type="component" value="Unassembled WGS sequence"/>
</dbReference>
<feature type="chain" id="PRO_5022930072" evidence="1">
    <location>
        <begin position="20"/>
        <end position="495"/>
    </location>
</feature>
<dbReference type="EMBL" id="SJPG01000001">
    <property type="protein sequence ID" value="TWT63024.1"/>
    <property type="molecule type" value="Genomic_DNA"/>
</dbReference>
<comment type="caution">
    <text evidence="2">The sequence shown here is derived from an EMBL/GenBank/DDBJ whole genome shotgun (WGS) entry which is preliminary data.</text>
</comment>
<dbReference type="RefSeq" id="WP_146504820.1">
    <property type="nucleotide sequence ID" value="NZ_SJPG01000001.1"/>
</dbReference>
<evidence type="ECO:0000313" key="2">
    <source>
        <dbReference type="EMBL" id="TWT63024.1"/>
    </source>
</evidence>
<accession>A0A5C5XJL9</accession>
<keyword evidence="3" id="KW-1185">Reference proteome</keyword>
<dbReference type="OrthoDB" id="288200at2"/>
<organism evidence="2 3">
    <name type="scientific">Rubinisphaera italica</name>
    <dbReference type="NCBI Taxonomy" id="2527969"/>
    <lineage>
        <taxon>Bacteria</taxon>
        <taxon>Pseudomonadati</taxon>
        <taxon>Planctomycetota</taxon>
        <taxon>Planctomycetia</taxon>
        <taxon>Planctomycetales</taxon>
        <taxon>Planctomycetaceae</taxon>
        <taxon>Rubinisphaera</taxon>
    </lineage>
</organism>
<feature type="signal peptide" evidence="1">
    <location>
        <begin position="1"/>
        <end position="19"/>
    </location>
</feature>
<gene>
    <name evidence="2" type="ORF">Pan54_37750</name>
</gene>
<keyword evidence="1" id="KW-0732">Signal</keyword>
<reference evidence="2 3" key="1">
    <citation type="submission" date="2019-02" db="EMBL/GenBank/DDBJ databases">
        <title>Deep-cultivation of Planctomycetes and their phenomic and genomic characterization uncovers novel biology.</title>
        <authorList>
            <person name="Wiegand S."/>
            <person name="Jogler M."/>
            <person name="Boedeker C."/>
            <person name="Pinto D."/>
            <person name="Vollmers J."/>
            <person name="Rivas-Marin E."/>
            <person name="Kohn T."/>
            <person name="Peeters S.H."/>
            <person name="Heuer A."/>
            <person name="Rast P."/>
            <person name="Oberbeckmann S."/>
            <person name="Bunk B."/>
            <person name="Jeske O."/>
            <person name="Meyerdierks A."/>
            <person name="Storesund J.E."/>
            <person name="Kallscheuer N."/>
            <person name="Luecker S."/>
            <person name="Lage O.M."/>
            <person name="Pohl T."/>
            <person name="Merkel B.J."/>
            <person name="Hornburger P."/>
            <person name="Mueller R.-W."/>
            <person name="Bruemmer F."/>
            <person name="Labrenz M."/>
            <person name="Spormann A.M."/>
            <person name="Op Den Camp H."/>
            <person name="Overmann J."/>
            <person name="Amann R."/>
            <person name="Jetten M.S.M."/>
            <person name="Mascher T."/>
            <person name="Medema M.H."/>
            <person name="Devos D.P."/>
            <person name="Kaster A.-K."/>
            <person name="Ovreas L."/>
            <person name="Rohde M."/>
            <person name="Galperin M.Y."/>
            <person name="Jogler C."/>
        </authorList>
    </citation>
    <scope>NUCLEOTIDE SEQUENCE [LARGE SCALE GENOMIC DNA]</scope>
    <source>
        <strain evidence="2 3">Pan54</strain>
    </source>
</reference>